<dbReference type="PANTHER" id="PTHR47976:SF30">
    <property type="entry name" value="RECEPTOR-LIKE SERINE_THREONINE-PROTEIN KINASE"/>
    <property type="match status" value="1"/>
</dbReference>
<dbReference type="AlphaFoldDB" id="A0AAW0IU82"/>
<name>A0AAW0IU82_QUESU</name>
<dbReference type="CDD" id="cd01098">
    <property type="entry name" value="PAN_AP_plant"/>
    <property type="match status" value="1"/>
</dbReference>
<evidence type="ECO:0000313" key="7">
    <source>
        <dbReference type="Proteomes" id="UP000237347"/>
    </source>
</evidence>
<dbReference type="SMART" id="SM00108">
    <property type="entry name" value="B_lectin"/>
    <property type="match status" value="1"/>
</dbReference>
<keyword evidence="7" id="KW-1185">Reference proteome</keyword>
<dbReference type="InterPro" id="IPR051343">
    <property type="entry name" value="G-type_lectin_kinases/EP1-like"/>
</dbReference>
<dbReference type="Proteomes" id="UP000237347">
    <property type="component" value="Unassembled WGS sequence"/>
</dbReference>
<dbReference type="InterPro" id="IPR036426">
    <property type="entry name" value="Bulb-type_lectin_dom_sf"/>
</dbReference>
<evidence type="ECO:0000256" key="3">
    <source>
        <dbReference type="ARBA" id="ARBA00023180"/>
    </source>
</evidence>
<reference evidence="6 7" key="1">
    <citation type="journal article" date="2018" name="Sci. Data">
        <title>The draft genome sequence of cork oak.</title>
        <authorList>
            <person name="Ramos A.M."/>
            <person name="Usie A."/>
            <person name="Barbosa P."/>
            <person name="Barros P.M."/>
            <person name="Capote T."/>
            <person name="Chaves I."/>
            <person name="Simoes F."/>
            <person name="Abreu I."/>
            <person name="Carrasquinho I."/>
            <person name="Faro C."/>
            <person name="Guimaraes J.B."/>
            <person name="Mendonca D."/>
            <person name="Nobrega F."/>
            <person name="Rodrigues L."/>
            <person name="Saibo N.J.M."/>
            <person name="Varela M.C."/>
            <person name="Egas C."/>
            <person name="Matos J."/>
            <person name="Miguel C.M."/>
            <person name="Oliveira M.M."/>
            <person name="Ricardo C.P."/>
            <person name="Goncalves S."/>
        </authorList>
    </citation>
    <scope>NUCLEOTIDE SEQUENCE [LARGE SCALE GENOMIC DNA]</scope>
    <source>
        <strain evidence="7">cv. HL8</strain>
    </source>
</reference>
<keyword evidence="4" id="KW-1133">Transmembrane helix</keyword>
<evidence type="ECO:0000313" key="6">
    <source>
        <dbReference type="EMBL" id="KAK7818018.1"/>
    </source>
</evidence>
<evidence type="ECO:0000256" key="1">
    <source>
        <dbReference type="ARBA" id="ARBA00022729"/>
    </source>
</evidence>
<dbReference type="InterPro" id="IPR000858">
    <property type="entry name" value="S_locus_glycoprot_dom"/>
</dbReference>
<comment type="caution">
    <text evidence="6">The sequence shown here is derived from an EMBL/GenBank/DDBJ whole genome shotgun (WGS) entry which is preliminary data.</text>
</comment>
<feature type="domain" description="Bulb-type lectin" evidence="5">
    <location>
        <begin position="68"/>
        <end position="212"/>
    </location>
</feature>
<dbReference type="SUPFAM" id="SSF51110">
    <property type="entry name" value="alpha-D-mannose-specific plant lectins"/>
    <property type="match status" value="1"/>
</dbReference>
<evidence type="ECO:0000256" key="2">
    <source>
        <dbReference type="ARBA" id="ARBA00023157"/>
    </source>
</evidence>
<dbReference type="Pfam" id="PF00954">
    <property type="entry name" value="S_locus_glycop"/>
    <property type="match status" value="1"/>
</dbReference>
<keyword evidence="1" id="KW-0732">Signal</keyword>
<keyword evidence="4" id="KW-0812">Transmembrane</keyword>
<dbReference type="Pfam" id="PF01453">
    <property type="entry name" value="B_lectin"/>
    <property type="match status" value="1"/>
</dbReference>
<dbReference type="EMBL" id="PKMF04000847">
    <property type="protein sequence ID" value="KAK7818018.1"/>
    <property type="molecule type" value="Genomic_DNA"/>
</dbReference>
<feature type="transmembrane region" description="Helical" evidence="4">
    <location>
        <begin position="36"/>
        <end position="57"/>
    </location>
</feature>
<dbReference type="PROSITE" id="PS50927">
    <property type="entry name" value="BULB_LECTIN"/>
    <property type="match status" value="1"/>
</dbReference>
<evidence type="ECO:0000259" key="5">
    <source>
        <dbReference type="PROSITE" id="PS50927"/>
    </source>
</evidence>
<organism evidence="6 7">
    <name type="scientific">Quercus suber</name>
    <name type="common">Cork oak</name>
    <dbReference type="NCBI Taxonomy" id="58331"/>
    <lineage>
        <taxon>Eukaryota</taxon>
        <taxon>Viridiplantae</taxon>
        <taxon>Streptophyta</taxon>
        <taxon>Embryophyta</taxon>
        <taxon>Tracheophyta</taxon>
        <taxon>Spermatophyta</taxon>
        <taxon>Magnoliopsida</taxon>
        <taxon>eudicotyledons</taxon>
        <taxon>Gunneridae</taxon>
        <taxon>Pentapetalae</taxon>
        <taxon>rosids</taxon>
        <taxon>fabids</taxon>
        <taxon>Fagales</taxon>
        <taxon>Fagaceae</taxon>
        <taxon>Quercus</taxon>
    </lineage>
</organism>
<keyword evidence="4" id="KW-0472">Membrane</keyword>
<dbReference type="Gene3D" id="2.90.10.30">
    <property type="match status" value="1"/>
</dbReference>
<keyword evidence="3" id="KW-0325">Glycoprotein</keyword>
<feature type="transmembrane region" description="Helical" evidence="4">
    <location>
        <begin position="12"/>
        <end position="30"/>
    </location>
</feature>
<gene>
    <name evidence="6" type="ORF">CFP56_041845</name>
</gene>
<accession>A0AAW0IU82</accession>
<evidence type="ECO:0000256" key="4">
    <source>
        <dbReference type="SAM" id="Phobius"/>
    </source>
</evidence>
<dbReference type="PANTHER" id="PTHR47976">
    <property type="entry name" value="G-TYPE LECTIN S-RECEPTOR-LIKE SERINE/THREONINE-PROTEIN KINASE SD2-5"/>
    <property type="match status" value="1"/>
</dbReference>
<dbReference type="InterPro" id="IPR001480">
    <property type="entry name" value="Bulb-type_lectin_dom"/>
</dbReference>
<sequence length="602" mass="66440">MGRTISSEPMTVRLTVWLLPSFSIVLTSLFLTMGISWVWCGVLLYLVLFLIPFPNLVTALPPDHLKASPSTSWTNSLSAPDSVKFRDGSTVRIILTSGSSGLVFACGFFCNQTCKDYLFAIFFLYIDKVGMGKVREDVGPRVVWSANQKNPVSINATLQLSSERGLVLQDADGTIAWSTNSSSKSVAGIDMTDSGCLILLDENDGSSWRSFDHPTDSLVPWQTLFAGQNLTSEGGSFSLSVNAEEMLFSFSSNPPITYYKSDSISVSFGENTTGSIISADGGSLDLHIDPFLEDGDLLLQYVRLGADGHLRGYAWKEQSSEWKEVDFLKKYLNYCDYPMACGNYGICRNAQCSCPVPKSINGTTYFKLTNDSLPDRGCSLVTPLSCDASQNQFFLSCQNVTYFSYIRKLQFTDLEGCKKACLKDCSCKAAILHSYSQNPFLGDCHLLSGILSLKSGDRNSGDPILAASIYIKAQNLPRAIPSRRGKKRNRFLLDLVDKYCEDMQLHGAEVVDMMRVSAWCLQSDYSKRPSMSMVVKVLEGVMDVEENIDYNFCNPPIPNTRARVMHPEVNVGGATTLLDSVLSGPRIALFTVIYGRRHLVAF</sequence>
<keyword evidence="2" id="KW-1015">Disulfide bond</keyword>
<proteinExistence type="predicted"/>
<protein>
    <submittedName>
        <fullName evidence="6">Ep1-like glycoprotein 4</fullName>
    </submittedName>
</protein>
<dbReference type="GO" id="GO:0048544">
    <property type="term" value="P:recognition of pollen"/>
    <property type="evidence" value="ECO:0007669"/>
    <property type="project" value="InterPro"/>
</dbReference>
<dbReference type="FunFam" id="2.90.10.30:FF:000003">
    <property type="entry name" value="Os04g0303100 protein"/>
    <property type="match status" value="1"/>
</dbReference>